<proteinExistence type="predicted"/>
<dbReference type="Proteomes" id="UP000176608">
    <property type="component" value="Unassembled WGS sequence"/>
</dbReference>
<dbReference type="STRING" id="1802617.A2886_03510"/>
<dbReference type="Gene3D" id="2.70.70.10">
    <property type="entry name" value="Glucose Permease (Domain IIA)"/>
    <property type="match status" value="1"/>
</dbReference>
<dbReference type="InterPro" id="IPR011055">
    <property type="entry name" value="Dup_hybrid_motif"/>
</dbReference>
<organism evidence="1 2">
    <name type="scientific">candidate division WWE3 bacterium RIFCSPHIGHO2_01_FULL_42_13</name>
    <dbReference type="NCBI Taxonomy" id="1802617"/>
    <lineage>
        <taxon>Bacteria</taxon>
        <taxon>Katanobacteria</taxon>
    </lineage>
</organism>
<dbReference type="EMBL" id="MEVA01000009">
    <property type="protein sequence ID" value="OGC47464.1"/>
    <property type="molecule type" value="Genomic_DNA"/>
</dbReference>
<sequence length="168" mass="19378">MNPYHLLGYSGFSYTYPVRPRKGEKIRFWQNSGVSHVGRDKHAQDIIIPDPQERPLTIWVPQSGVIVGLAQNSTQWGETERFAPFMNFIRVYVGDKEFYFIAHIRAHSCEFSIGDKVTKGAKLALTGANGWMTDVRHVHFMVGRFGRNLSYKSLKVRWDWKQSYAPAK</sequence>
<evidence type="ECO:0000313" key="1">
    <source>
        <dbReference type="EMBL" id="OGC47464.1"/>
    </source>
</evidence>
<comment type="caution">
    <text evidence="1">The sequence shown here is derived from an EMBL/GenBank/DDBJ whole genome shotgun (WGS) entry which is preliminary data.</text>
</comment>
<accession>A0A1F4UR82</accession>
<evidence type="ECO:0000313" key="2">
    <source>
        <dbReference type="Proteomes" id="UP000176608"/>
    </source>
</evidence>
<dbReference type="SUPFAM" id="SSF51261">
    <property type="entry name" value="Duplicated hybrid motif"/>
    <property type="match status" value="1"/>
</dbReference>
<dbReference type="AlphaFoldDB" id="A0A1F4UR82"/>
<reference evidence="1 2" key="1">
    <citation type="journal article" date="2016" name="Nat. Commun.">
        <title>Thousands of microbial genomes shed light on interconnected biogeochemical processes in an aquifer system.</title>
        <authorList>
            <person name="Anantharaman K."/>
            <person name="Brown C.T."/>
            <person name="Hug L.A."/>
            <person name="Sharon I."/>
            <person name="Castelle C.J."/>
            <person name="Probst A.J."/>
            <person name="Thomas B.C."/>
            <person name="Singh A."/>
            <person name="Wilkins M.J."/>
            <person name="Karaoz U."/>
            <person name="Brodie E.L."/>
            <person name="Williams K.H."/>
            <person name="Hubbard S.S."/>
            <person name="Banfield J.F."/>
        </authorList>
    </citation>
    <scope>NUCLEOTIDE SEQUENCE [LARGE SCALE GENOMIC DNA]</scope>
</reference>
<evidence type="ECO:0008006" key="3">
    <source>
        <dbReference type="Google" id="ProtNLM"/>
    </source>
</evidence>
<protein>
    <recommendedName>
        <fullName evidence="3">Peptidase M23 domain-containing protein</fullName>
    </recommendedName>
</protein>
<name>A0A1F4UR82_UNCKA</name>
<gene>
    <name evidence="1" type="ORF">A2886_03510</name>
</gene>